<keyword evidence="5" id="KW-1185">Reference proteome</keyword>
<evidence type="ECO:0000313" key="4">
    <source>
        <dbReference type="EMBL" id="KPL76510.1"/>
    </source>
</evidence>
<gene>
    <name evidence="4" type="ORF">ADN00_11090</name>
</gene>
<dbReference type="STRING" id="1134406.ADN00_11090"/>
<keyword evidence="1" id="KW-0175">Coiled coil</keyword>
<sequence length="315" mass="35243">MDETPERKPSFGATAGSVFMAFVRVVVVLLAMLILLLAAYFGVVYLYQQVIEPIQNSELRMDEMENRLQTQRQQIDERLSQFNDRLTALESQSDLHAEDMDQLRVDLEALQAAVTDQALEVRRLNQIESAVSYLATQVMEQRLERFTATPTPTPYGWKGAGEQVNLEALRSDVEVLKALLLIDRARSDLLQDQPEEAENHIRAAQSLLAALAEREPADARLRVIPGVTRRLDLALEDVATSPILSAEDLLTAWRVLEDEFIITKEIGKEIEDETGVGPEAAPDWGPTYTPIPTFTTTPTLPPMVTPTAYMTPTPR</sequence>
<evidence type="ECO:0000256" key="3">
    <source>
        <dbReference type="SAM" id="Phobius"/>
    </source>
</evidence>
<keyword evidence="3" id="KW-0812">Transmembrane</keyword>
<dbReference type="AlphaFoldDB" id="A0A0P6Y4H6"/>
<evidence type="ECO:0000256" key="1">
    <source>
        <dbReference type="SAM" id="Coils"/>
    </source>
</evidence>
<comment type="caution">
    <text evidence="4">The sequence shown here is derived from an EMBL/GenBank/DDBJ whole genome shotgun (WGS) entry which is preliminary data.</text>
</comment>
<feature type="region of interest" description="Disordered" evidence="2">
    <location>
        <begin position="293"/>
        <end position="315"/>
    </location>
</feature>
<dbReference type="RefSeq" id="WP_075063079.1">
    <property type="nucleotide sequence ID" value="NZ_LGCL01000025.1"/>
</dbReference>
<evidence type="ECO:0000256" key="2">
    <source>
        <dbReference type="SAM" id="MobiDB-lite"/>
    </source>
</evidence>
<proteinExistence type="predicted"/>
<reference evidence="4 5" key="1">
    <citation type="submission" date="2015-07" db="EMBL/GenBank/DDBJ databases">
        <title>Genome sequence of Ornatilinea apprima DSM 23815.</title>
        <authorList>
            <person name="Hemp J."/>
            <person name="Ward L.M."/>
            <person name="Pace L.A."/>
            <person name="Fischer W.W."/>
        </authorList>
    </citation>
    <scope>NUCLEOTIDE SEQUENCE [LARGE SCALE GENOMIC DNA]</scope>
    <source>
        <strain evidence="4 5">P3M-1</strain>
    </source>
</reference>
<organism evidence="4 5">
    <name type="scientific">Ornatilinea apprima</name>
    <dbReference type="NCBI Taxonomy" id="1134406"/>
    <lineage>
        <taxon>Bacteria</taxon>
        <taxon>Bacillati</taxon>
        <taxon>Chloroflexota</taxon>
        <taxon>Anaerolineae</taxon>
        <taxon>Anaerolineales</taxon>
        <taxon>Anaerolineaceae</taxon>
        <taxon>Ornatilinea</taxon>
    </lineage>
</organism>
<feature type="transmembrane region" description="Helical" evidence="3">
    <location>
        <begin position="21"/>
        <end position="47"/>
    </location>
</feature>
<protein>
    <submittedName>
        <fullName evidence="4">Uncharacterized protein</fullName>
    </submittedName>
</protein>
<dbReference type="Proteomes" id="UP000050417">
    <property type="component" value="Unassembled WGS sequence"/>
</dbReference>
<name>A0A0P6Y4H6_9CHLR</name>
<feature type="coiled-coil region" evidence="1">
    <location>
        <begin position="54"/>
        <end position="120"/>
    </location>
</feature>
<dbReference type="EMBL" id="LGCL01000025">
    <property type="protein sequence ID" value="KPL76510.1"/>
    <property type="molecule type" value="Genomic_DNA"/>
</dbReference>
<accession>A0A0P6Y4H6</accession>
<evidence type="ECO:0000313" key="5">
    <source>
        <dbReference type="Proteomes" id="UP000050417"/>
    </source>
</evidence>
<keyword evidence="3" id="KW-0472">Membrane</keyword>
<keyword evidence="3" id="KW-1133">Transmembrane helix</keyword>